<accession>A0A812MM11</accession>
<comment type="caution">
    <text evidence="1">The sequence shown here is derived from an EMBL/GenBank/DDBJ whole genome shotgun (WGS) entry which is preliminary data.</text>
</comment>
<organism evidence="1 2">
    <name type="scientific">Symbiodinium pilosum</name>
    <name type="common">Dinoflagellate</name>
    <dbReference type="NCBI Taxonomy" id="2952"/>
    <lineage>
        <taxon>Eukaryota</taxon>
        <taxon>Sar</taxon>
        <taxon>Alveolata</taxon>
        <taxon>Dinophyceae</taxon>
        <taxon>Suessiales</taxon>
        <taxon>Symbiodiniaceae</taxon>
        <taxon>Symbiodinium</taxon>
    </lineage>
</organism>
<name>A0A812MM11_SYMPI</name>
<keyword evidence="2" id="KW-1185">Reference proteome</keyword>
<dbReference type="AlphaFoldDB" id="A0A812MM11"/>
<protein>
    <submittedName>
        <fullName evidence="1">Uncharacterized protein</fullName>
    </submittedName>
</protein>
<proteinExistence type="predicted"/>
<dbReference type="EMBL" id="CAJNIZ010008702">
    <property type="protein sequence ID" value="CAE7270650.1"/>
    <property type="molecule type" value="Genomic_DNA"/>
</dbReference>
<gene>
    <name evidence="1" type="ORF">SPIL2461_LOCUS5942</name>
</gene>
<reference evidence="1" key="1">
    <citation type="submission" date="2021-02" db="EMBL/GenBank/DDBJ databases">
        <authorList>
            <person name="Dougan E. K."/>
            <person name="Rhodes N."/>
            <person name="Thang M."/>
            <person name="Chan C."/>
        </authorList>
    </citation>
    <scope>NUCLEOTIDE SEQUENCE</scope>
</reference>
<evidence type="ECO:0000313" key="1">
    <source>
        <dbReference type="EMBL" id="CAE7270650.1"/>
    </source>
</evidence>
<dbReference type="Proteomes" id="UP000649617">
    <property type="component" value="Unassembled WGS sequence"/>
</dbReference>
<sequence length="92" mass="9982">MLRNGKAPVGPSNARRCRQLLLSAGMLSTRLRSSLTLVRMAGKSTVRWKWAAETSRTAEMLGPSTRTIAGSGTRIRRCQPVDSVASTFSTES</sequence>
<evidence type="ECO:0000313" key="2">
    <source>
        <dbReference type="Proteomes" id="UP000649617"/>
    </source>
</evidence>